<gene>
    <name evidence="2" type="ORF">K504DRAFT_350748</name>
</gene>
<feature type="compositionally biased region" description="Low complexity" evidence="1">
    <location>
        <begin position="53"/>
        <end position="73"/>
    </location>
</feature>
<feature type="region of interest" description="Disordered" evidence="1">
    <location>
        <begin position="1"/>
        <end position="130"/>
    </location>
</feature>
<dbReference type="AlphaFoldDB" id="A0A6G1KIA8"/>
<dbReference type="OrthoDB" id="5334244at2759"/>
<keyword evidence="3" id="KW-1185">Reference proteome</keyword>
<accession>A0A6G1KIA8</accession>
<protein>
    <submittedName>
        <fullName evidence="2">Uncharacterized protein</fullName>
    </submittedName>
</protein>
<evidence type="ECO:0000256" key="1">
    <source>
        <dbReference type="SAM" id="MobiDB-lite"/>
    </source>
</evidence>
<dbReference type="EMBL" id="MU005766">
    <property type="protein sequence ID" value="KAF2712646.1"/>
    <property type="molecule type" value="Genomic_DNA"/>
</dbReference>
<proteinExistence type="predicted"/>
<reference evidence="2" key="1">
    <citation type="journal article" date="2020" name="Stud. Mycol.">
        <title>101 Dothideomycetes genomes: a test case for predicting lifestyles and emergence of pathogens.</title>
        <authorList>
            <person name="Haridas S."/>
            <person name="Albert R."/>
            <person name="Binder M."/>
            <person name="Bloem J."/>
            <person name="Labutti K."/>
            <person name="Salamov A."/>
            <person name="Andreopoulos B."/>
            <person name="Baker S."/>
            <person name="Barry K."/>
            <person name="Bills G."/>
            <person name="Bluhm B."/>
            <person name="Cannon C."/>
            <person name="Castanera R."/>
            <person name="Culley D."/>
            <person name="Daum C."/>
            <person name="Ezra D."/>
            <person name="Gonzalez J."/>
            <person name="Henrissat B."/>
            <person name="Kuo A."/>
            <person name="Liang C."/>
            <person name="Lipzen A."/>
            <person name="Lutzoni F."/>
            <person name="Magnuson J."/>
            <person name="Mondo S."/>
            <person name="Nolan M."/>
            <person name="Ohm R."/>
            <person name="Pangilinan J."/>
            <person name="Park H.-J."/>
            <person name="Ramirez L."/>
            <person name="Alfaro M."/>
            <person name="Sun H."/>
            <person name="Tritt A."/>
            <person name="Yoshinaga Y."/>
            <person name="Zwiers L.-H."/>
            <person name="Turgeon B."/>
            <person name="Goodwin S."/>
            <person name="Spatafora J."/>
            <person name="Crous P."/>
            <person name="Grigoriev I."/>
        </authorList>
    </citation>
    <scope>NUCLEOTIDE SEQUENCE</scope>
    <source>
        <strain evidence="2">CBS 279.74</strain>
    </source>
</reference>
<feature type="non-terminal residue" evidence="2">
    <location>
        <position position="130"/>
    </location>
</feature>
<dbReference type="Proteomes" id="UP000799428">
    <property type="component" value="Unassembled WGS sequence"/>
</dbReference>
<feature type="compositionally biased region" description="Basic and acidic residues" evidence="1">
    <location>
        <begin position="107"/>
        <end position="130"/>
    </location>
</feature>
<sequence length="130" mass="13581">APISRFQVRFATQDYGSGDGNPVGEKPQDQGKNPKSHLEHPGPDAPNVGGGKSSSASSSSSDSASASASSSPSPSNPQNDDIKTEGPGKKGAVPKILNESTPVEESDSTKRHNEEMNERNNKPNEQIGKK</sequence>
<name>A0A6G1KIA8_9PLEO</name>
<feature type="non-terminal residue" evidence="2">
    <location>
        <position position="1"/>
    </location>
</feature>
<evidence type="ECO:0000313" key="3">
    <source>
        <dbReference type="Proteomes" id="UP000799428"/>
    </source>
</evidence>
<evidence type="ECO:0000313" key="2">
    <source>
        <dbReference type="EMBL" id="KAF2712646.1"/>
    </source>
</evidence>
<organism evidence="2 3">
    <name type="scientific">Pleomassaria siparia CBS 279.74</name>
    <dbReference type="NCBI Taxonomy" id="1314801"/>
    <lineage>
        <taxon>Eukaryota</taxon>
        <taxon>Fungi</taxon>
        <taxon>Dikarya</taxon>
        <taxon>Ascomycota</taxon>
        <taxon>Pezizomycotina</taxon>
        <taxon>Dothideomycetes</taxon>
        <taxon>Pleosporomycetidae</taxon>
        <taxon>Pleosporales</taxon>
        <taxon>Pleomassariaceae</taxon>
        <taxon>Pleomassaria</taxon>
    </lineage>
</organism>